<gene>
    <name evidence="25" type="primary">petA</name>
    <name evidence="25" type="ORF">NM961_10690</name>
</gene>
<keyword evidence="8" id="KW-1003">Cell membrane</keyword>
<keyword evidence="15" id="KW-1133">Transmembrane helix</keyword>
<evidence type="ECO:0000256" key="7">
    <source>
        <dbReference type="ARBA" id="ARBA00022448"/>
    </source>
</evidence>
<dbReference type="RefSeq" id="WP_255914249.1">
    <property type="nucleotide sequence ID" value="NZ_JANFQO010000008.1"/>
</dbReference>
<feature type="region of interest" description="Disordered" evidence="23">
    <location>
        <begin position="86"/>
        <end position="109"/>
    </location>
</feature>
<evidence type="ECO:0000256" key="17">
    <source>
        <dbReference type="ARBA" id="ARBA00023014"/>
    </source>
</evidence>
<keyword evidence="14 21" id="KW-0249">Electron transport</keyword>
<keyword evidence="12" id="KW-0732">Signal</keyword>
<evidence type="ECO:0000256" key="16">
    <source>
        <dbReference type="ARBA" id="ARBA00023004"/>
    </source>
</evidence>
<keyword evidence="16" id="KW-0408">Iron</keyword>
<dbReference type="Gene3D" id="1.20.5.510">
    <property type="entry name" value="Single helix bin"/>
    <property type="match status" value="1"/>
</dbReference>
<dbReference type="EMBL" id="JANFQO010000008">
    <property type="protein sequence ID" value="MCQ4165176.1"/>
    <property type="molecule type" value="Genomic_DNA"/>
</dbReference>
<keyword evidence="26" id="KW-1185">Reference proteome</keyword>
<evidence type="ECO:0000256" key="5">
    <source>
        <dbReference type="ARBA" id="ARBA00012951"/>
    </source>
</evidence>
<dbReference type="InterPro" id="IPR005805">
    <property type="entry name" value="Rieske_Fe-S_prot_C"/>
</dbReference>
<evidence type="ECO:0000256" key="3">
    <source>
        <dbReference type="ARBA" id="ARBA00010651"/>
    </source>
</evidence>
<comment type="miscellaneous">
    <text evidence="21">The Rieske protein is a high potential 2Fe-2S protein.</text>
</comment>
<dbReference type="InterPro" id="IPR006317">
    <property type="entry name" value="Ubiquinol_cyt_c_Rdtase_Fe-S-su"/>
</dbReference>
<evidence type="ECO:0000256" key="20">
    <source>
        <dbReference type="ARBA" id="ARBA00029351"/>
    </source>
</evidence>
<evidence type="ECO:0000259" key="24">
    <source>
        <dbReference type="PROSITE" id="PS51296"/>
    </source>
</evidence>
<evidence type="ECO:0000256" key="10">
    <source>
        <dbReference type="ARBA" id="ARBA00022714"/>
    </source>
</evidence>
<keyword evidence="17" id="KW-0411">Iron-sulfur</keyword>
<name>A0ABT1QSD3_9GAMM</name>
<evidence type="ECO:0000256" key="14">
    <source>
        <dbReference type="ARBA" id="ARBA00022982"/>
    </source>
</evidence>
<protein>
    <recommendedName>
        <fullName evidence="6 21">Ubiquinol-cytochrome c reductase iron-sulfur subunit</fullName>
        <ecNumber evidence="5 21">7.1.1.8</ecNumber>
    </recommendedName>
</protein>
<dbReference type="PANTHER" id="PTHR10134">
    <property type="entry name" value="CYTOCHROME B-C1 COMPLEX SUBUNIT RIESKE, MITOCHONDRIAL"/>
    <property type="match status" value="1"/>
</dbReference>
<evidence type="ECO:0000256" key="6">
    <source>
        <dbReference type="ARBA" id="ARBA00019816"/>
    </source>
</evidence>
<evidence type="ECO:0000256" key="1">
    <source>
        <dbReference type="ARBA" id="ARBA00002444"/>
    </source>
</evidence>
<comment type="subcellular location">
    <subcellularLocation>
        <location evidence="2">Cell membrane</location>
        <topology evidence="2">Single-pass membrane protein</topology>
    </subcellularLocation>
</comment>
<evidence type="ECO:0000256" key="13">
    <source>
        <dbReference type="ARBA" id="ARBA00022967"/>
    </source>
</evidence>
<dbReference type="NCBIfam" id="TIGR01409">
    <property type="entry name" value="TAT_signal_seq"/>
    <property type="match status" value="1"/>
</dbReference>
<dbReference type="PROSITE" id="PS51318">
    <property type="entry name" value="TAT"/>
    <property type="match status" value="1"/>
</dbReference>
<feature type="domain" description="Rieske" evidence="24">
    <location>
        <begin position="112"/>
        <end position="190"/>
    </location>
</feature>
<keyword evidence="7 21" id="KW-0813">Transport</keyword>
<dbReference type="Pfam" id="PF10399">
    <property type="entry name" value="UCR_Fe-S_N"/>
    <property type="match status" value="1"/>
</dbReference>
<evidence type="ECO:0000256" key="22">
    <source>
        <dbReference type="RuleBase" id="RU004497"/>
    </source>
</evidence>
<comment type="caution">
    <text evidence="25">The sequence shown here is derived from an EMBL/GenBank/DDBJ whole genome shotgun (WGS) entry which is preliminary data.</text>
</comment>
<keyword evidence="19" id="KW-1015">Disulfide bond</keyword>
<organism evidence="25 26">
    <name type="scientific">Tahibacter harae</name>
    <dbReference type="NCBI Taxonomy" id="2963937"/>
    <lineage>
        <taxon>Bacteria</taxon>
        <taxon>Pseudomonadati</taxon>
        <taxon>Pseudomonadota</taxon>
        <taxon>Gammaproteobacteria</taxon>
        <taxon>Lysobacterales</taxon>
        <taxon>Rhodanobacteraceae</taxon>
        <taxon>Tahibacter</taxon>
    </lineage>
</organism>
<feature type="compositionally biased region" description="Basic and acidic residues" evidence="23">
    <location>
        <begin position="91"/>
        <end position="103"/>
    </location>
</feature>
<keyword evidence="13" id="KW-1278">Translocase</keyword>
<dbReference type="InterPro" id="IPR036922">
    <property type="entry name" value="Rieske_2Fe-2S_sf"/>
</dbReference>
<evidence type="ECO:0000256" key="12">
    <source>
        <dbReference type="ARBA" id="ARBA00022729"/>
    </source>
</evidence>
<dbReference type="InterPro" id="IPR019546">
    <property type="entry name" value="TAT_signal_bac_arc"/>
</dbReference>
<dbReference type="SUPFAM" id="SSF50022">
    <property type="entry name" value="ISP domain"/>
    <property type="match status" value="1"/>
</dbReference>
<keyword evidence="11" id="KW-0479">Metal-binding</keyword>
<reference evidence="25" key="1">
    <citation type="submission" date="2022-07" db="EMBL/GenBank/DDBJ databases">
        <title>Tahibacter sp., a new gammaproteobacterium isolated from the silt sample collected at pig farm.</title>
        <authorList>
            <person name="Chen H."/>
        </authorList>
    </citation>
    <scope>NUCLEOTIDE SEQUENCE</scope>
    <source>
        <strain evidence="25">P2K</strain>
    </source>
</reference>
<comment type="similarity">
    <text evidence="3">Belongs to the Rieske iron-sulfur protein family.</text>
</comment>
<evidence type="ECO:0000256" key="9">
    <source>
        <dbReference type="ARBA" id="ARBA00022692"/>
    </source>
</evidence>
<keyword evidence="10" id="KW-0001">2Fe-2S</keyword>
<dbReference type="PRINTS" id="PR00162">
    <property type="entry name" value="RIESKE"/>
</dbReference>
<evidence type="ECO:0000313" key="26">
    <source>
        <dbReference type="Proteomes" id="UP001165498"/>
    </source>
</evidence>
<dbReference type="Gene3D" id="2.102.10.10">
    <property type="entry name" value="Rieske [2Fe-2S] iron-sulphur domain"/>
    <property type="match status" value="1"/>
</dbReference>
<dbReference type="Proteomes" id="UP001165498">
    <property type="component" value="Unassembled WGS sequence"/>
</dbReference>
<comment type="function">
    <text evidence="1">Component of the ubiquinol-cytochrome c reductase complex (complex III or cytochrome b-c1 complex), which is a respiratory chain that generates an electrochemical potential coupled to ATP synthesis.</text>
</comment>
<evidence type="ECO:0000256" key="23">
    <source>
        <dbReference type="SAM" id="MobiDB-lite"/>
    </source>
</evidence>
<dbReference type="PROSITE" id="PS51296">
    <property type="entry name" value="RIESKE"/>
    <property type="match status" value="1"/>
</dbReference>
<dbReference type="InterPro" id="IPR014349">
    <property type="entry name" value="Rieske_Fe-S_prot"/>
</dbReference>
<evidence type="ECO:0000256" key="19">
    <source>
        <dbReference type="ARBA" id="ARBA00023157"/>
    </source>
</evidence>
<sequence>MANEGVNHGRRRFLTATTAVVGGAGALAAAVPFIKTWLPSAKAKTAGAPVQQDISKIEVGQMVITEWRGQPVWIVRRSQAQLDALPSLNSRLRDPDSKNEDQQPKFAQNTERSLKKEWLVMVGVCTHLGCSPKFHGEIKPEPFDAEWKGGFFCPCHKSRFDMAGRVFDGVPAPTNLKVPPYRFADDKTLIIGVMPEGAA</sequence>
<keyword evidence="9" id="KW-0812">Transmembrane</keyword>
<comment type="cofactor">
    <cofactor evidence="21">
        <name>[2Fe-2S] cluster</name>
        <dbReference type="ChEBI" id="CHEBI:190135"/>
    </cofactor>
    <text evidence="21">Binds 1 [2Fe-2S] cluster per subunit.</text>
</comment>
<dbReference type="NCBIfam" id="TIGR01416">
    <property type="entry name" value="Rieske_proteo"/>
    <property type="match status" value="1"/>
</dbReference>
<dbReference type="EC" id="7.1.1.8" evidence="5 21"/>
<evidence type="ECO:0000256" key="15">
    <source>
        <dbReference type="ARBA" id="ARBA00022989"/>
    </source>
</evidence>
<proteinExistence type="inferred from homology"/>
<comment type="subunit">
    <text evidence="4 22">The main subunits of complex b-c1 are: cytochrome b, cytochrome c1 and the Rieske protein.</text>
</comment>
<dbReference type="Pfam" id="PF00355">
    <property type="entry name" value="Rieske"/>
    <property type="match status" value="1"/>
</dbReference>
<evidence type="ECO:0000256" key="21">
    <source>
        <dbReference type="RuleBase" id="RU004494"/>
    </source>
</evidence>
<evidence type="ECO:0000256" key="11">
    <source>
        <dbReference type="ARBA" id="ARBA00022723"/>
    </source>
</evidence>
<evidence type="ECO:0000256" key="2">
    <source>
        <dbReference type="ARBA" id="ARBA00004162"/>
    </source>
</evidence>
<dbReference type="InterPro" id="IPR017941">
    <property type="entry name" value="Rieske_2Fe-2S"/>
</dbReference>
<comment type="catalytic activity">
    <reaction evidence="20 21">
        <text>a quinol + 2 Fe(III)-[cytochrome c](out) = a quinone + 2 Fe(II)-[cytochrome c](out) + 2 H(+)(out)</text>
        <dbReference type="Rhea" id="RHEA:11484"/>
        <dbReference type="Rhea" id="RHEA-COMP:10350"/>
        <dbReference type="Rhea" id="RHEA-COMP:14399"/>
        <dbReference type="ChEBI" id="CHEBI:15378"/>
        <dbReference type="ChEBI" id="CHEBI:24646"/>
        <dbReference type="ChEBI" id="CHEBI:29033"/>
        <dbReference type="ChEBI" id="CHEBI:29034"/>
        <dbReference type="ChEBI" id="CHEBI:132124"/>
        <dbReference type="EC" id="7.1.1.8"/>
    </reaction>
</comment>
<evidence type="ECO:0000313" key="25">
    <source>
        <dbReference type="EMBL" id="MCQ4165176.1"/>
    </source>
</evidence>
<accession>A0ABT1QSD3</accession>
<keyword evidence="18" id="KW-0472">Membrane</keyword>
<evidence type="ECO:0000256" key="4">
    <source>
        <dbReference type="ARBA" id="ARBA00011649"/>
    </source>
</evidence>
<dbReference type="InterPro" id="IPR006311">
    <property type="entry name" value="TAT_signal"/>
</dbReference>
<evidence type="ECO:0000256" key="18">
    <source>
        <dbReference type="ARBA" id="ARBA00023136"/>
    </source>
</evidence>
<dbReference type="InterPro" id="IPR019470">
    <property type="entry name" value="Ubiq_cytC_Rdtase_Fe-S_su_TAT"/>
</dbReference>
<dbReference type="CDD" id="cd03470">
    <property type="entry name" value="Rieske_cytochrome_bc1"/>
    <property type="match status" value="1"/>
</dbReference>
<evidence type="ECO:0000256" key="8">
    <source>
        <dbReference type="ARBA" id="ARBA00022475"/>
    </source>
</evidence>